<dbReference type="Proteomes" id="UP001381693">
    <property type="component" value="Unassembled WGS sequence"/>
</dbReference>
<feature type="compositionally biased region" description="Basic and acidic residues" evidence="1">
    <location>
        <begin position="100"/>
        <end position="115"/>
    </location>
</feature>
<feature type="compositionally biased region" description="Basic and acidic residues" evidence="1">
    <location>
        <begin position="385"/>
        <end position="394"/>
    </location>
</feature>
<feature type="non-terminal residue" evidence="2">
    <location>
        <position position="931"/>
    </location>
</feature>
<feature type="region of interest" description="Disordered" evidence="1">
    <location>
        <begin position="327"/>
        <end position="430"/>
    </location>
</feature>
<feature type="compositionally biased region" description="Polar residues" evidence="1">
    <location>
        <begin position="677"/>
        <end position="690"/>
    </location>
</feature>
<organism evidence="2 3">
    <name type="scientific">Halocaridina rubra</name>
    <name type="common">Hawaiian red shrimp</name>
    <dbReference type="NCBI Taxonomy" id="373956"/>
    <lineage>
        <taxon>Eukaryota</taxon>
        <taxon>Metazoa</taxon>
        <taxon>Ecdysozoa</taxon>
        <taxon>Arthropoda</taxon>
        <taxon>Crustacea</taxon>
        <taxon>Multicrustacea</taxon>
        <taxon>Malacostraca</taxon>
        <taxon>Eumalacostraca</taxon>
        <taxon>Eucarida</taxon>
        <taxon>Decapoda</taxon>
        <taxon>Pleocyemata</taxon>
        <taxon>Caridea</taxon>
        <taxon>Atyoidea</taxon>
        <taxon>Atyidae</taxon>
        <taxon>Halocaridina</taxon>
    </lineage>
</organism>
<feature type="compositionally biased region" description="Polar residues" evidence="1">
    <location>
        <begin position="336"/>
        <end position="359"/>
    </location>
</feature>
<sequence length="931" mass="104768">MSTSFWRKPMRKSISSPSLTHKSYKRSKIDISNPVPGDDDTLKLFHEHHGRRMSRSDQSKSAELLSNDNDKSAVTSQRSDVNPTGPSVSIARRAVSGDIKPSENEHKPLSPEKSRTSKSMSSLESKRNSKLPKPSQKGEGRDIDTSLQRNPHIQGKAGGWRKKKETDEQPNKRRATFSGFSFGRGKKAGSNKEEKTKKANKYQDTLIEYSSRQDEIERSNTPSENSFENIYQQPTSTGANVSDDDLEAVASPIYDILTPSEIYERRSSVKPSNLKSSESQKNRRSASLGSSNYFEFDAEKLEVMQMSPQQRRNSYCKEKIYERVSKISETSENEIQEATKSPSAPGSVSNDAPSENMQTEKILEDHADAKEGQKSLSQDQNQMRSNERESRDTESTSLSSASSGHKKKAIVVKQHQTVHRSHSEPSGRRNALQIHKPLTSTQSEALQPILDDHLLKHNLKVAAELGIDMDLPGPAANDMIPGMAPNEMTNMLLSSVNSNNENLTSAQMPERPKSLTLPDFVNHHEHKSPITSLTDNQRDTRTRLNFQSKDFESLSPGQRAASDELPSTEIGTSNMEHPVKVTESPISTSTPIIVQNKYVTTCRQTRRGQNKEVLQRSGSQTTLFVLQGTPKSNTEANNTSSENPQLSAYPHYQQVIKKEQSTSEYITVPRKSARPLSTSFKKSVDTTDSIPLQPRSKAPPPVIVGAIYKTKPSEKTIAPKDIPDNTDKSYEEDENEKLYGIPARSLFKKVYGVTTQNERESTPSTPSPQNQNVNVYDIPRQLKMENIYDPPPLPRRNAITPIRRPNEGLYDSPREHQPLQQENGRTSRLGYGRRDNTIYNSPPGVLRLRGEETYPRPVLPLSERNNAKVAVTNWVVHRLAQSPPEVQAMYIGHRWPYKFYPNFTLLPPTIYEEVEDDSYRTYPPKRHLALK</sequence>
<reference evidence="2 3" key="1">
    <citation type="submission" date="2023-11" db="EMBL/GenBank/DDBJ databases">
        <title>Halocaridina rubra genome assembly.</title>
        <authorList>
            <person name="Smith C."/>
        </authorList>
    </citation>
    <scope>NUCLEOTIDE SEQUENCE [LARGE SCALE GENOMIC DNA]</scope>
    <source>
        <strain evidence="2">EP-1</strain>
        <tissue evidence="2">Whole</tissue>
    </source>
</reference>
<evidence type="ECO:0000256" key="1">
    <source>
        <dbReference type="SAM" id="MobiDB-lite"/>
    </source>
</evidence>
<feature type="compositionally biased region" description="Basic residues" evidence="1">
    <location>
        <begin position="404"/>
        <end position="420"/>
    </location>
</feature>
<feature type="compositionally biased region" description="Polar residues" evidence="1">
    <location>
        <begin position="374"/>
        <end position="383"/>
    </location>
</feature>
<keyword evidence="3" id="KW-1185">Reference proteome</keyword>
<feature type="region of interest" description="Disordered" evidence="1">
    <location>
        <begin position="785"/>
        <end position="843"/>
    </location>
</feature>
<protein>
    <submittedName>
        <fullName evidence="2">Uncharacterized protein</fullName>
    </submittedName>
</protein>
<dbReference type="AlphaFoldDB" id="A0AAN8X3Q1"/>
<feature type="compositionally biased region" description="Polar residues" evidence="1">
    <location>
        <begin position="269"/>
        <end position="293"/>
    </location>
</feature>
<gene>
    <name evidence="2" type="ORF">SK128_022628</name>
</gene>
<accession>A0AAN8X3Q1</accession>
<name>A0AAN8X3Q1_HALRR</name>
<feature type="compositionally biased region" description="Basic and acidic residues" evidence="1">
    <location>
        <begin position="361"/>
        <end position="373"/>
    </location>
</feature>
<evidence type="ECO:0000313" key="3">
    <source>
        <dbReference type="Proteomes" id="UP001381693"/>
    </source>
</evidence>
<proteinExistence type="predicted"/>
<evidence type="ECO:0000313" key="2">
    <source>
        <dbReference type="EMBL" id="KAK7077385.1"/>
    </source>
</evidence>
<feature type="compositionally biased region" description="Polar residues" evidence="1">
    <location>
        <begin position="219"/>
        <end position="240"/>
    </location>
</feature>
<comment type="caution">
    <text evidence="2">The sequence shown here is derived from an EMBL/GenBank/DDBJ whole genome shotgun (WGS) entry which is preliminary data.</text>
</comment>
<feature type="compositionally biased region" description="Polar residues" evidence="1">
    <location>
        <begin position="61"/>
        <end position="87"/>
    </location>
</feature>
<feature type="region of interest" description="Disordered" evidence="1">
    <location>
        <begin position="677"/>
        <end position="698"/>
    </location>
</feature>
<feature type="region of interest" description="Disordered" evidence="1">
    <location>
        <begin position="1"/>
        <end position="244"/>
    </location>
</feature>
<feature type="region of interest" description="Disordered" evidence="1">
    <location>
        <begin position="260"/>
        <end position="293"/>
    </location>
</feature>
<dbReference type="EMBL" id="JAXCGZ010009033">
    <property type="protein sequence ID" value="KAK7077385.1"/>
    <property type="molecule type" value="Genomic_DNA"/>
</dbReference>
<feature type="region of interest" description="Disordered" evidence="1">
    <location>
        <begin position="546"/>
        <end position="572"/>
    </location>
</feature>